<evidence type="ECO:0000313" key="2">
    <source>
        <dbReference type="EMBL" id="POH71651.1"/>
    </source>
</evidence>
<dbReference type="InterPro" id="IPR011008">
    <property type="entry name" value="Dimeric_a/b-barrel"/>
</dbReference>
<protein>
    <submittedName>
        <fullName evidence="2">Antibiotic biosynthesis monooxygenase</fullName>
    </submittedName>
</protein>
<evidence type="ECO:0000259" key="1">
    <source>
        <dbReference type="PROSITE" id="PS51725"/>
    </source>
</evidence>
<dbReference type="PANTHER" id="PTHR33336">
    <property type="entry name" value="QUINOL MONOOXYGENASE YGIN-RELATED"/>
    <property type="match status" value="1"/>
</dbReference>
<dbReference type="SUPFAM" id="SSF54909">
    <property type="entry name" value="Dimeric alpha+beta barrel"/>
    <property type="match status" value="1"/>
</dbReference>
<reference evidence="2 3" key="1">
    <citation type="submission" date="2018-01" db="EMBL/GenBank/DDBJ databases">
        <title>Arthrobacter sp. nov., from glaciers in China.</title>
        <authorList>
            <person name="Liu Q."/>
            <person name="Xin Y.-H."/>
        </authorList>
    </citation>
    <scope>NUCLEOTIDE SEQUENCE [LARGE SCALE GENOMIC DNA]</scope>
    <source>
        <strain evidence="2 3">HLT2-12-2</strain>
    </source>
</reference>
<feature type="domain" description="ABM" evidence="1">
    <location>
        <begin position="2"/>
        <end position="90"/>
    </location>
</feature>
<dbReference type="PROSITE" id="PS51725">
    <property type="entry name" value="ABM"/>
    <property type="match status" value="1"/>
</dbReference>
<keyword evidence="2" id="KW-0503">Monooxygenase</keyword>
<proteinExistence type="predicted"/>
<dbReference type="AlphaFoldDB" id="A0A2S3ZQZ2"/>
<keyword evidence="3" id="KW-1185">Reference proteome</keyword>
<dbReference type="GO" id="GO:0004497">
    <property type="term" value="F:monooxygenase activity"/>
    <property type="evidence" value="ECO:0007669"/>
    <property type="project" value="UniProtKB-KW"/>
</dbReference>
<dbReference type="RefSeq" id="WP_103467581.1">
    <property type="nucleotide sequence ID" value="NZ_PPXB01000012.1"/>
</dbReference>
<keyword evidence="2" id="KW-0560">Oxidoreductase</keyword>
<dbReference type="OrthoDB" id="5080511at2"/>
<sequence>MISVLVGCSVAPGNLEEALRVYRELAAATLKEPGCVSYELLQLRDDPCELMLAERWLSQEHLDAHTRTDHFIEAMQKLETLETAAPALIYTSAV</sequence>
<evidence type="ECO:0000313" key="3">
    <source>
        <dbReference type="Proteomes" id="UP000237061"/>
    </source>
</evidence>
<gene>
    <name evidence="2" type="ORF">CVS27_19885</name>
</gene>
<name>A0A2S3ZQZ2_ARTGL</name>
<accession>A0A2S3ZQZ2</accession>
<dbReference type="Gene3D" id="3.30.70.100">
    <property type="match status" value="1"/>
</dbReference>
<dbReference type="PANTHER" id="PTHR33336:SF3">
    <property type="entry name" value="ABM DOMAIN-CONTAINING PROTEIN"/>
    <property type="match status" value="1"/>
</dbReference>
<dbReference type="Proteomes" id="UP000237061">
    <property type="component" value="Unassembled WGS sequence"/>
</dbReference>
<comment type="caution">
    <text evidence="2">The sequence shown here is derived from an EMBL/GenBank/DDBJ whole genome shotgun (WGS) entry which is preliminary data.</text>
</comment>
<dbReference type="InterPro" id="IPR050744">
    <property type="entry name" value="AI-2_Isomerase_LsrG"/>
</dbReference>
<dbReference type="EMBL" id="PPXC01000026">
    <property type="protein sequence ID" value="POH71651.1"/>
    <property type="molecule type" value="Genomic_DNA"/>
</dbReference>
<dbReference type="Pfam" id="PF03992">
    <property type="entry name" value="ABM"/>
    <property type="match status" value="1"/>
</dbReference>
<organism evidence="2 3">
    <name type="scientific">Arthrobacter glacialis</name>
    <dbReference type="NCBI Taxonomy" id="1664"/>
    <lineage>
        <taxon>Bacteria</taxon>
        <taxon>Bacillati</taxon>
        <taxon>Actinomycetota</taxon>
        <taxon>Actinomycetes</taxon>
        <taxon>Micrococcales</taxon>
        <taxon>Micrococcaceae</taxon>
        <taxon>Arthrobacter</taxon>
    </lineage>
</organism>
<dbReference type="InterPro" id="IPR007138">
    <property type="entry name" value="ABM_dom"/>
</dbReference>